<dbReference type="EMBL" id="UINC01115211">
    <property type="protein sequence ID" value="SVC86070.1"/>
    <property type="molecule type" value="Genomic_DNA"/>
</dbReference>
<name>A0A382QME1_9ZZZZ</name>
<accession>A0A382QME1</accession>
<protein>
    <submittedName>
        <fullName evidence="1">Uncharacterized protein</fullName>
    </submittedName>
</protein>
<sequence length="107" mass="11355">MKTKLMMVCLLLSVFYMACEEDDAEAGAGSEPGDPTMLIGTWSVTSYRIYETPDCTGDYESGLDSLQAQLGAGAEMNLSVTADSLDIGFSVTMTDEELCALMGGTVD</sequence>
<evidence type="ECO:0000313" key="1">
    <source>
        <dbReference type="EMBL" id="SVC86070.1"/>
    </source>
</evidence>
<dbReference type="AlphaFoldDB" id="A0A382QME1"/>
<reference evidence="1" key="1">
    <citation type="submission" date="2018-05" db="EMBL/GenBank/DDBJ databases">
        <authorList>
            <person name="Lanie J.A."/>
            <person name="Ng W.-L."/>
            <person name="Kazmierczak K.M."/>
            <person name="Andrzejewski T.M."/>
            <person name="Davidsen T.M."/>
            <person name="Wayne K.J."/>
            <person name="Tettelin H."/>
            <person name="Glass J.I."/>
            <person name="Rusch D."/>
            <person name="Podicherti R."/>
            <person name="Tsui H.-C.T."/>
            <person name="Winkler M.E."/>
        </authorList>
    </citation>
    <scope>NUCLEOTIDE SEQUENCE</scope>
</reference>
<feature type="non-terminal residue" evidence="1">
    <location>
        <position position="107"/>
    </location>
</feature>
<proteinExistence type="predicted"/>
<organism evidence="1">
    <name type="scientific">marine metagenome</name>
    <dbReference type="NCBI Taxonomy" id="408172"/>
    <lineage>
        <taxon>unclassified sequences</taxon>
        <taxon>metagenomes</taxon>
        <taxon>ecological metagenomes</taxon>
    </lineage>
</organism>
<gene>
    <name evidence="1" type="ORF">METZ01_LOCUS338924</name>
</gene>